<reference evidence="1 2" key="1">
    <citation type="submission" date="2016-08" db="EMBL/GenBank/DDBJ databases">
        <title>Draft genome sequence of allopolyploid Zygosaccharomyces rouxii.</title>
        <authorList>
            <person name="Watanabe J."/>
            <person name="Uehara K."/>
            <person name="Mogi Y."/>
            <person name="Tsukioka Y."/>
        </authorList>
    </citation>
    <scope>NUCLEOTIDE SEQUENCE [LARGE SCALE GENOMIC DNA]</scope>
    <source>
        <strain evidence="1 2">NBRC 110957</strain>
    </source>
</reference>
<dbReference type="OrthoDB" id="2209940at2759"/>
<dbReference type="Proteomes" id="UP000187013">
    <property type="component" value="Unassembled WGS sequence"/>
</dbReference>
<evidence type="ECO:0000313" key="1">
    <source>
        <dbReference type="EMBL" id="GAV46924.1"/>
    </source>
</evidence>
<dbReference type="Pfam" id="PF03928">
    <property type="entry name" value="HbpS-like"/>
    <property type="match status" value="1"/>
</dbReference>
<dbReference type="PANTHER" id="PTHR28255">
    <property type="match status" value="1"/>
</dbReference>
<name>A0A1Q2ZU82_ZYGRO</name>
<dbReference type="InterPro" id="IPR005624">
    <property type="entry name" value="PduO/GlcC-like"/>
</dbReference>
<dbReference type="PANTHER" id="PTHR28255:SF1">
    <property type="entry name" value="UPF0303 PROTEIN YBR137W"/>
    <property type="match status" value="1"/>
</dbReference>
<accession>A0A1Q2ZU82</accession>
<gene>
    <name evidence="1" type="ORF">ZYGR_0A05220</name>
</gene>
<organism evidence="1 2">
    <name type="scientific">Zygosaccharomyces rouxii</name>
    <dbReference type="NCBI Taxonomy" id="4956"/>
    <lineage>
        <taxon>Eukaryota</taxon>
        <taxon>Fungi</taxon>
        <taxon>Dikarya</taxon>
        <taxon>Ascomycota</taxon>
        <taxon>Saccharomycotina</taxon>
        <taxon>Saccharomycetes</taxon>
        <taxon>Saccharomycetales</taxon>
        <taxon>Saccharomycetaceae</taxon>
        <taxon>Zygosaccharomyces</taxon>
    </lineage>
</organism>
<dbReference type="Gene3D" id="3.30.450.150">
    <property type="entry name" value="Haem-degrading domain"/>
    <property type="match status" value="1"/>
</dbReference>
<dbReference type="AlphaFoldDB" id="A0A1Q2ZU82"/>
<proteinExistence type="predicted"/>
<comment type="caution">
    <text evidence="1">The sequence shown here is derived from an EMBL/GenBank/DDBJ whole genome shotgun (WGS) entry which is preliminary data.</text>
</comment>
<protein>
    <submittedName>
        <fullName evidence="1">Uncharacterized protein</fullName>
    </submittedName>
</protein>
<evidence type="ECO:0000313" key="2">
    <source>
        <dbReference type="Proteomes" id="UP000187013"/>
    </source>
</evidence>
<dbReference type="EMBL" id="BDGX01000001">
    <property type="protein sequence ID" value="GAV46924.1"/>
    <property type="molecule type" value="Genomic_DNA"/>
</dbReference>
<sequence>MRTNFVKCSNLFQCKSRRTCILTKMSRKEGSKILEFSETNTYNLGPDVLVKFDVDDAFNLGMMARSLILEEIREAGYVIEICSAAEHCLFRCCTSSDTTMSNDWRLELKRQAALKYKKTSWELQRGVGNYTINDPIKNTRPYLLENKHTPLTEGAVLIFVKGALFPVGCFAIDKEGFPSRSDHIAKYCLYRYSQEQLQKQEQKLELEISKRVEEKLKLDNPVQKIDGEAWKLFKE</sequence>
<dbReference type="GO" id="GO:0006620">
    <property type="term" value="P:post-translational protein targeting to endoplasmic reticulum membrane"/>
    <property type="evidence" value="ECO:0007669"/>
    <property type="project" value="TreeGrafter"/>
</dbReference>
<dbReference type="InterPro" id="IPR038084">
    <property type="entry name" value="PduO/GlcC-like_sf"/>
</dbReference>
<dbReference type="InterPro" id="IPR010371">
    <property type="entry name" value="YBR137W-like"/>
</dbReference>
<dbReference type="GO" id="GO:0072380">
    <property type="term" value="C:TRC complex"/>
    <property type="evidence" value="ECO:0007669"/>
    <property type="project" value="TreeGrafter"/>
</dbReference>